<feature type="region of interest" description="Disordered" evidence="5">
    <location>
        <begin position="148"/>
        <end position="176"/>
    </location>
</feature>
<keyword evidence="9" id="KW-1185">Reference proteome</keyword>
<protein>
    <recommendedName>
        <fullName evidence="10">RED-like N-terminal domain-containing protein</fullName>
    </recommendedName>
</protein>
<evidence type="ECO:0000256" key="4">
    <source>
        <dbReference type="ARBA" id="ARBA00023242"/>
    </source>
</evidence>
<dbReference type="InterPro" id="IPR012492">
    <property type="entry name" value="RED_C"/>
</dbReference>
<feature type="compositionally biased region" description="Basic and acidic residues" evidence="5">
    <location>
        <begin position="580"/>
        <end position="639"/>
    </location>
</feature>
<feature type="compositionally biased region" description="Basic and acidic residues" evidence="5">
    <location>
        <begin position="165"/>
        <end position="176"/>
    </location>
</feature>
<feature type="compositionally biased region" description="Low complexity" evidence="5">
    <location>
        <begin position="467"/>
        <end position="479"/>
    </location>
</feature>
<accession>A0A835STV2</accession>
<feature type="region of interest" description="Disordered" evidence="5">
    <location>
        <begin position="328"/>
        <end position="511"/>
    </location>
</feature>
<gene>
    <name evidence="8" type="ORF">HYH02_012807</name>
</gene>
<feature type="compositionally biased region" description="Acidic residues" evidence="5">
    <location>
        <begin position="154"/>
        <end position="164"/>
    </location>
</feature>
<comment type="subcellular location">
    <subcellularLocation>
        <location evidence="1">Nucleus</location>
    </subcellularLocation>
</comment>
<evidence type="ECO:0000256" key="3">
    <source>
        <dbReference type="ARBA" id="ARBA00022737"/>
    </source>
</evidence>
<keyword evidence="3" id="KW-0677">Repeat</keyword>
<dbReference type="EMBL" id="JAEHOD010000064">
    <property type="protein sequence ID" value="KAG2433104.1"/>
    <property type="molecule type" value="Genomic_DNA"/>
</dbReference>
<dbReference type="PANTHER" id="PTHR12765">
    <property type="entry name" value="RED PROTEIN IK FACTOR CYTOKINE IK"/>
    <property type="match status" value="1"/>
</dbReference>
<reference evidence="8" key="1">
    <citation type="journal article" date="2020" name="bioRxiv">
        <title>Comparative genomics of Chlamydomonas.</title>
        <authorList>
            <person name="Craig R.J."/>
            <person name="Hasan A.R."/>
            <person name="Ness R.W."/>
            <person name="Keightley P.D."/>
        </authorList>
    </citation>
    <scope>NUCLEOTIDE SEQUENCE</scope>
    <source>
        <strain evidence="8">CCAP 11/173</strain>
    </source>
</reference>
<evidence type="ECO:0000313" key="9">
    <source>
        <dbReference type="Proteomes" id="UP000613740"/>
    </source>
</evidence>
<evidence type="ECO:0008006" key="10">
    <source>
        <dbReference type="Google" id="ProtNLM"/>
    </source>
</evidence>
<feature type="domain" description="RED-like N-terminal" evidence="7">
    <location>
        <begin position="50"/>
        <end position="293"/>
    </location>
</feature>
<comment type="caution">
    <text evidence="8">The sequence shown here is derived from an EMBL/GenBank/DDBJ whole genome shotgun (WGS) entry which is preliminary data.</text>
</comment>
<dbReference type="Pfam" id="PF07807">
    <property type="entry name" value="RED_C"/>
    <property type="match status" value="1"/>
</dbReference>
<dbReference type="AlphaFoldDB" id="A0A835STV2"/>
<evidence type="ECO:0000259" key="6">
    <source>
        <dbReference type="Pfam" id="PF07807"/>
    </source>
</evidence>
<comment type="similarity">
    <text evidence="2">Belongs to the RED family.</text>
</comment>
<name>A0A835STV2_9CHLO</name>
<feature type="compositionally biased region" description="Basic and acidic residues" evidence="5">
    <location>
        <begin position="51"/>
        <end position="81"/>
    </location>
</feature>
<feature type="compositionally biased region" description="Basic and acidic residues" evidence="5">
    <location>
        <begin position="482"/>
        <end position="496"/>
    </location>
</feature>
<feature type="region of interest" description="Disordered" evidence="5">
    <location>
        <begin position="526"/>
        <end position="660"/>
    </location>
</feature>
<dbReference type="OrthoDB" id="3366823at2759"/>
<feature type="domain" description="Protein RED C-terminal" evidence="6">
    <location>
        <begin position="511"/>
        <end position="629"/>
    </location>
</feature>
<feature type="compositionally biased region" description="Gly residues" evidence="5">
    <location>
        <begin position="397"/>
        <end position="410"/>
    </location>
</feature>
<feature type="compositionally biased region" description="Basic and acidic residues" evidence="5">
    <location>
        <begin position="1"/>
        <end position="19"/>
    </location>
</feature>
<feature type="compositionally biased region" description="Basic and acidic residues" evidence="5">
    <location>
        <begin position="533"/>
        <end position="571"/>
    </location>
</feature>
<evidence type="ECO:0000256" key="2">
    <source>
        <dbReference type="ARBA" id="ARBA00006660"/>
    </source>
</evidence>
<dbReference type="InterPro" id="IPR039896">
    <property type="entry name" value="Red-like"/>
</dbReference>
<evidence type="ECO:0000259" key="7">
    <source>
        <dbReference type="Pfam" id="PF07808"/>
    </source>
</evidence>
<dbReference type="GO" id="GO:0005634">
    <property type="term" value="C:nucleus"/>
    <property type="evidence" value="ECO:0007669"/>
    <property type="project" value="UniProtKB-SubCell"/>
</dbReference>
<dbReference type="Proteomes" id="UP000613740">
    <property type="component" value="Unassembled WGS sequence"/>
</dbReference>
<sequence>MNNDDFRKLLATPRAERFGGETPAAGRSGQAQAKPKPTGEYRPKPKPGFKKPADKKKEDEEDEGPKYRDRAEERRRGKNADYEDASAVLSALGGGGAGAGSGPDIGQVDLSKLSEEETKYLGGDMRFTHLVKGLDYALLHKTRSEITVKKGDGDEGDEGEEGEGDGMRKEASRDAAAKAAAKANAAAGRKEEVRFVTPLARSVFSTLFAPPRAGHNATREMYAPRRTAFVYDFDNEDSLDTDVPTTLRRPKSECPQVAETLFAAVDNAVLERIAKIMSYVRTTADGKKLKKKDRDAMLGIKSEADAAEADAAAQKGAAGAAPAGAAAAAPAKPTAPVDDDEDIFGDAGTDYKPTTNKGAKAKDAAAPARRPDGSYFDTQDSMDDIALPGTRLKRPGGDQGTADAGGGGGGDDMDLEEGEAAAPAPGPQPAGQHGYGGQASYPQAQQGYDAYGNPVYGGQYGAGGAYGQEQQQQAPNAYGTAEEPRWRAQRSRDAKVKAVLGEGDGDDDDAYAEYYPGMGGYVGALADSDDEGDKGLTADMDSKTANKSKTRADFATDEEYARYKDSREHNPKAAYQYGVKRADGRKSGKELEKSAKVEAKQRDQKLDGQLRKIKGIMEEKGLDHGSAFDRKPKEDRERGGGGGSGAEPPTPAHGRKRLRI</sequence>
<evidence type="ECO:0000256" key="5">
    <source>
        <dbReference type="SAM" id="MobiDB-lite"/>
    </source>
</evidence>
<dbReference type="InterPro" id="IPR012916">
    <property type="entry name" value="RED_N"/>
</dbReference>
<feature type="region of interest" description="Disordered" evidence="5">
    <location>
        <begin position="1"/>
        <end position="83"/>
    </location>
</feature>
<organism evidence="8 9">
    <name type="scientific">Chlamydomonas schloesseri</name>
    <dbReference type="NCBI Taxonomy" id="2026947"/>
    <lineage>
        <taxon>Eukaryota</taxon>
        <taxon>Viridiplantae</taxon>
        <taxon>Chlorophyta</taxon>
        <taxon>core chlorophytes</taxon>
        <taxon>Chlorophyceae</taxon>
        <taxon>CS clade</taxon>
        <taxon>Chlamydomonadales</taxon>
        <taxon>Chlamydomonadaceae</taxon>
        <taxon>Chlamydomonas</taxon>
    </lineage>
</organism>
<evidence type="ECO:0000313" key="8">
    <source>
        <dbReference type="EMBL" id="KAG2433104.1"/>
    </source>
</evidence>
<evidence type="ECO:0000256" key="1">
    <source>
        <dbReference type="ARBA" id="ARBA00004123"/>
    </source>
</evidence>
<proteinExistence type="inferred from homology"/>
<dbReference type="Pfam" id="PF07808">
    <property type="entry name" value="RED_N"/>
    <property type="match status" value="1"/>
</dbReference>
<keyword evidence="4" id="KW-0539">Nucleus</keyword>